<dbReference type="AlphaFoldDB" id="A0A7K0DUA3"/>
<keyword evidence="1" id="KW-0812">Transmembrane</keyword>
<protein>
    <recommendedName>
        <fullName evidence="2">DUF6545 domain-containing protein</fullName>
    </recommendedName>
</protein>
<feature type="transmembrane region" description="Helical" evidence="1">
    <location>
        <begin position="184"/>
        <end position="209"/>
    </location>
</feature>
<feature type="transmembrane region" description="Helical" evidence="1">
    <location>
        <begin position="215"/>
        <end position="237"/>
    </location>
</feature>
<accession>A0A7K0DUA3</accession>
<dbReference type="EMBL" id="WEGI01000011">
    <property type="protein sequence ID" value="MQY29339.1"/>
    <property type="molecule type" value="Genomic_DNA"/>
</dbReference>
<evidence type="ECO:0000313" key="3">
    <source>
        <dbReference type="EMBL" id="MQY29339.1"/>
    </source>
</evidence>
<reference evidence="3 4" key="1">
    <citation type="submission" date="2019-10" db="EMBL/GenBank/DDBJ databases">
        <title>Nocardia macrotermitis sp. nov. and Nocardia aurantia sp. nov., isolated from the gut of fungus growing-termite Macrotermes natalensis.</title>
        <authorList>
            <person name="Benndorf R."/>
            <person name="Schwitalla J."/>
            <person name="Martin K."/>
            <person name="De Beer W."/>
            <person name="Kaster A.-K."/>
            <person name="Vollmers J."/>
            <person name="Poulsen M."/>
            <person name="Beemelmanns C."/>
        </authorList>
    </citation>
    <scope>NUCLEOTIDE SEQUENCE [LARGE SCALE GENOMIC DNA]</scope>
    <source>
        <strain evidence="3 4">RB56</strain>
    </source>
</reference>
<sequence>MGFALAYGGIGTLALLTFGWRLLLAARDPSPARWAVAVAILCAAVGFGAAVPPIYDRLGRWSGVENLATPIVYAAIATAVLAQLVWAAYLVAPEDRPPLRGRPVLLVIVAVAVTLAVLFALAPVHDRSHATDFDDHYGTQPLVTAFLTVYLGAYSGGLIRLILLCRTWLGQVREQVWLWRGLRLLAVGSTVALGYGIGKAVALAGAWAGVPLHRLSIQIAPAFAGLGATIMLIGYLCPSLIPQAITAVTQARALPRLEPLRSALGAELPETGGGPTELGRGLRDVRYRRVIEIRDALLRLQPYLDPADGDHAERLPAGARSSAEKRSAATEAARIAAALRRRAAGAVGGAGATFREPPRPGFDGELAWLLAVAAAFRELPESARAAGGPDRRTSG</sequence>
<comment type="caution">
    <text evidence="3">The sequence shown here is derived from an EMBL/GenBank/DDBJ whole genome shotgun (WGS) entry which is preliminary data.</text>
</comment>
<name>A0A7K0DUA3_9NOCA</name>
<dbReference type="InterPro" id="IPR046675">
    <property type="entry name" value="DUF6545"/>
</dbReference>
<gene>
    <name evidence="3" type="ORF">NRB56_49290</name>
</gene>
<proteinExistence type="predicted"/>
<dbReference type="RefSeq" id="WP_153346166.1">
    <property type="nucleotide sequence ID" value="NZ_WEGI01000011.1"/>
</dbReference>
<dbReference type="OrthoDB" id="3685619at2"/>
<feature type="transmembrane region" description="Helical" evidence="1">
    <location>
        <begin position="71"/>
        <end position="92"/>
    </location>
</feature>
<feature type="transmembrane region" description="Helical" evidence="1">
    <location>
        <begin position="142"/>
        <end position="163"/>
    </location>
</feature>
<feature type="transmembrane region" description="Helical" evidence="1">
    <location>
        <begin position="6"/>
        <end position="24"/>
    </location>
</feature>
<evidence type="ECO:0000259" key="2">
    <source>
        <dbReference type="Pfam" id="PF20182"/>
    </source>
</evidence>
<keyword evidence="1" id="KW-1133">Transmembrane helix</keyword>
<dbReference type="NCBIfam" id="NF042915">
    <property type="entry name" value="MAB_1171c_fam"/>
    <property type="match status" value="1"/>
</dbReference>
<dbReference type="Proteomes" id="UP000431401">
    <property type="component" value="Unassembled WGS sequence"/>
</dbReference>
<organism evidence="3 4">
    <name type="scientific">Nocardia aurantia</name>
    <dbReference type="NCBI Taxonomy" id="2585199"/>
    <lineage>
        <taxon>Bacteria</taxon>
        <taxon>Bacillati</taxon>
        <taxon>Actinomycetota</taxon>
        <taxon>Actinomycetes</taxon>
        <taxon>Mycobacteriales</taxon>
        <taxon>Nocardiaceae</taxon>
        <taxon>Nocardia</taxon>
    </lineage>
</organism>
<dbReference type="InterPro" id="IPR050039">
    <property type="entry name" value="MAB_1171c-like"/>
</dbReference>
<feature type="transmembrane region" description="Helical" evidence="1">
    <location>
        <begin position="104"/>
        <end position="122"/>
    </location>
</feature>
<evidence type="ECO:0000256" key="1">
    <source>
        <dbReference type="SAM" id="Phobius"/>
    </source>
</evidence>
<keyword evidence="1" id="KW-0472">Membrane</keyword>
<dbReference type="Pfam" id="PF20182">
    <property type="entry name" value="DUF6545"/>
    <property type="match status" value="1"/>
</dbReference>
<keyword evidence="4" id="KW-1185">Reference proteome</keyword>
<feature type="domain" description="DUF6545" evidence="2">
    <location>
        <begin position="249"/>
        <end position="377"/>
    </location>
</feature>
<evidence type="ECO:0000313" key="4">
    <source>
        <dbReference type="Proteomes" id="UP000431401"/>
    </source>
</evidence>
<feature type="transmembrane region" description="Helical" evidence="1">
    <location>
        <begin position="31"/>
        <end position="51"/>
    </location>
</feature>